<dbReference type="EMBL" id="CP048286">
    <property type="protein sequence ID" value="QHW32468.1"/>
    <property type="molecule type" value="Genomic_DNA"/>
</dbReference>
<evidence type="ECO:0000256" key="2">
    <source>
        <dbReference type="ARBA" id="ARBA00010742"/>
    </source>
</evidence>
<dbReference type="RefSeq" id="WP_162642226.1">
    <property type="nucleotide sequence ID" value="NZ_CP048286.1"/>
</dbReference>
<evidence type="ECO:0000259" key="5">
    <source>
        <dbReference type="SMART" id="SM00062"/>
    </source>
</evidence>
<keyword evidence="3 4" id="KW-0732">Signal</keyword>
<dbReference type="SUPFAM" id="SSF53850">
    <property type="entry name" value="Periplasmic binding protein-like II"/>
    <property type="match status" value="1"/>
</dbReference>
<proteinExistence type="inferred from homology"/>
<evidence type="ECO:0000256" key="1">
    <source>
        <dbReference type="ARBA" id="ARBA00004418"/>
    </source>
</evidence>
<feature type="domain" description="Solute-binding protein family 3/N-terminal" evidence="5">
    <location>
        <begin position="34"/>
        <end position="249"/>
    </location>
</feature>
<dbReference type="KEGG" id="prz:GZH47_17730"/>
<name>A0A6C0P1V7_9BACL</name>
<sequence length="327" mass="35170">MNKRNRYLLIPAALLSIAAISACGTNSSKDADIALRVAYNQWVGSAGLFIADSKGYFKDAGIDVKLIEFASPTEATQALLSDNVDIALTTLDTAVMVKSNEASKNLKVFSLTDLSSGADGIVADKDIKTIADLKGKTVAATIGAVNHFLLDHALKQAGLSESDVKLSNVAPEQTGPLFMSGKVDAAVTWEPYLSQSMAKGGNLLFSTKEAPDLIIDGMVASENLIQDHGSEIRKLVDAIDKGTQFYYSDTDEAATIVGEKLDASKDDVKSMMDGVKLIPQSEVKLKMTDGLSSLEQHAQDFSSFFLDKKLIKNDIKAPDLFDNFLYQ</sequence>
<dbReference type="Proteomes" id="UP000479114">
    <property type="component" value="Chromosome"/>
</dbReference>
<dbReference type="SMART" id="SM00062">
    <property type="entry name" value="PBPb"/>
    <property type="match status" value="1"/>
</dbReference>
<dbReference type="InterPro" id="IPR001638">
    <property type="entry name" value="Solute-binding_3/MltF_N"/>
</dbReference>
<comment type="similarity">
    <text evidence="2">Belongs to the bacterial solute-binding protein SsuA/TauA family.</text>
</comment>
<feature type="signal peptide" evidence="4">
    <location>
        <begin position="1"/>
        <end position="21"/>
    </location>
</feature>
<accession>A0A6C0P1V7</accession>
<evidence type="ECO:0000256" key="3">
    <source>
        <dbReference type="ARBA" id="ARBA00022729"/>
    </source>
</evidence>
<feature type="chain" id="PRO_5039598037" evidence="4">
    <location>
        <begin position="22"/>
        <end position="327"/>
    </location>
</feature>
<reference evidence="6 7" key="1">
    <citation type="submission" date="2020-02" db="EMBL/GenBank/DDBJ databases">
        <title>Paenibacillus sp. nov., isolated from rhizosphere soil of tomato.</title>
        <authorList>
            <person name="Weon H.-Y."/>
            <person name="Lee S.A."/>
        </authorList>
    </citation>
    <scope>NUCLEOTIDE SEQUENCE [LARGE SCALE GENOMIC DNA]</scope>
    <source>
        <strain evidence="6 7">14171R-81</strain>
    </source>
</reference>
<dbReference type="AlphaFoldDB" id="A0A6C0P1V7"/>
<dbReference type="InterPro" id="IPR015168">
    <property type="entry name" value="SsuA/THI5"/>
</dbReference>
<dbReference type="PANTHER" id="PTHR30024">
    <property type="entry name" value="ALIPHATIC SULFONATES-BINDING PROTEIN-RELATED"/>
    <property type="match status" value="1"/>
</dbReference>
<dbReference type="Pfam" id="PF09084">
    <property type="entry name" value="NMT1"/>
    <property type="match status" value="1"/>
</dbReference>
<evidence type="ECO:0000313" key="7">
    <source>
        <dbReference type="Proteomes" id="UP000479114"/>
    </source>
</evidence>
<comment type="subcellular location">
    <subcellularLocation>
        <location evidence="1">Periplasm</location>
    </subcellularLocation>
</comment>
<organism evidence="6 7">
    <name type="scientific">Paenibacillus rhizovicinus</name>
    <dbReference type="NCBI Taxonomy" id="2704463"/>
    <lineage>
        <taxon>Bacteria</taxon>
        <taxon>Bacillati</taxon>
        <taxon>Bacillota</taxon>
        <taxon>Bacilli</taxon>
        <taxon>Bacillales</taxon>
        <taxon>Paenibacillaceae</taxon>
        <taxon>Paenibacillus</taxon>
    </lineage>
</organism>
<protein>
    <submittedName>
        <fullName evidence="6">ABC transporter substrate-binding protein</fullName>
    </submittedName>
</protein>
<keyword evidence="7" id="KW-1185">Reference proteome</keyword>
<gene>
    <name evidence="6" type="ORF">GZH47_17730</name>
</gene>
<evidence type="ECO:0000256" key="4">
    <source>
        <dbReference type="SAM" id="SignalP"/>
    </source>
</evidence>
<dbReference type="PANTHER" id="PTHR30024:SF47">
    <property type="entry name" value="TAURINE-BINDING PERIPLASMIC PROTEIN"/>
    <property type="match status" value="1"/>
</dbReference>
<evidence type="ECO:0000313" key="6">
    <source>
        <dbReference type="EMBL" id="QHW32468.1"/>
    </source>
</evidence>
<dbReference type="GO" id="GO:0042597">
    <property type="term" value="C:periplasmic space"/>
    <property type="evidence" value="ECO:0007669"/>
    <property type="project" value="UniProtKB-SubCell"/>
</dbReference>
<dbReference type="Gene3D" id="3.40.190.10">
    <property type="entry name" value="Periplasmic binding protein-like II"/>
    <property type="match status" value="2"/>
</dbReference>
<dbReference type="PROSITE" id="PS51257">
    <property type="entry name" value="PROKAR_LIPOPROTEIN"/>
    <property type="match status" value="1"/>
</dbReference>